<dbReference type="GO" id="GO:0006508">
    <property type="term" value="P:proteolysis"/>
    <property type="evidence" value="ECO:0007669"/>
    <property type="project" value="UniProtKB-KW"/>
</dbReference>
<evidence type="ECO:0000256" key="15">
    <source>
        <dbReference type="ARBA" id="ARBA00022932"/>
    </source>
</evidence>
<evidence type="ECO:0000256" key="13">
    <source>
        <dbReference type="ARBA" id="ARBA00022908"/>
    </source>
</evidence>
<evidence type="ECO:0000259" key="22">
    <source>
        <dbReference type="PROSITE" id="PS50878"/>
    </source>
</evidence>
<accession>A0AAD5AV87</accession>
<feature type="compositionally biased region" description="Basic residues" evidence="20">
    <location>
        <begin position="1882"/>
        <end position="1893"/>
    </location>
</feature>
<dbReference type="InterPro" id="IPR036397">
    <property type="entry name" value="RNaseH_sf"/>
</dbReference>
<keyword evidence="9" id="KW-0064">Aspartyl protease</keyword>
<dbReference type="InterPro" id="IPR023780">
    <property type="entry name" value="Chromo_domain"/>
</dbReference>
<evidence type="ECO:0000256" key="3">
    <source>
        <dbReference type="ARBA" id="ARBA00012180"/>
    </source>
</evidence>
<dbReference type="Proteomes" id="UP001205998">
    <property type="component" value="Unassembled WGS sequence"/>
</dbReference>
<feature type="domain" description="Chromo" evidence="21">
    <location>
        <begin position="2009"/>
        <end position="2046"/>
    </location>
</feature>
<dbReference type="GO" id="GO:0003887">
    <property type="term" value="F:DNA-directed DNA polymerase activity"/>
    <property type="evidence" value="ECO:0007669"/>
    <property type="project" value="UniProtKB-KW"/>
</dbReference>
<organism evidence="24 25">
    <name type="scientific">Silurus asotus</name>
    <name type="common">Amur catfish</name>
    <name type="synonym">Parasilurus asotus</name>
    <dbReference type="NCBI Taxonomy" id="30991"/>
    <lineage>
        <taxon>Eukaryota</taxon>
        <taxon>Metazoa</taxon>
        <taxon>Chordata</taxon>
        <taxon>Craniata</taxon>
        <taxon>Vertebrata</taxon>
        <taxon>Euteleostomi</taxon>
        <taxon>Actinopterygii</taxon>
        <taxon>Neopterygii</taxon>
        <taxon>Teleostei</taxon>
        <taxon>Ostariophysi</taxon>
        <taxon>Siluriformes</taxon>
        <taxon>Siluridae</taxon>
        <taxon>Silurus</taxon>
    </lineage>
</organism>
<feature type="domain" description="Integrase catalytic" evidence="23">
    <location>
        <begin position="853"/>
        <end position="1012"/>
    </location>
</feature>
<evidence type="ECO:0000256" key="18">
    <source>
        <dbReference type="ARBA" id="ARBA00023268"/>
    </source>
</evidence>
<dbReference type="Gene3D" id="3.10.20.370">
    <property type="match status" value="1"/>
</dbReference>
<dbReference type="InterPro" id="IPR021109">
    <property type="entry name" value="Peptidase_aspartic_dom_sf"/>
</dbReference>
<dbReference type="FunFam" id="3.10.20.370:FF:000003">
    <property type="entry name" value="Transposon Tf2-6 polyprotein"/>
    <property type="match status" value="1"/>
</dbReference>
<evidence type="ECO:0000256" key="6">
    <source>
        <dbReference type="ARBA" id="ARBA00022695"/>
    </source>
</evidence>
<keyword evidence="17" id="KW-0233">DNA recombination</keyword>
<dbReference type="EC" id="3.1.26.4" evidence="3"/>
<evidence type="ECO:0000313" key="25">
    <source>
        <dbReference type="Proteomes" id="UP001205998"/>
    </source>
</evidence>
<dbReference type="GO" id="GO:0003677">
    <property type="term" value="F:DNA binding"/>
    <property type="evidence" value="ECO:0007669"/>
    <property type="project" value="UniProtKB-KW"/>
</dbReference>
<keyword evidence="6" id="KW-0548">Nucleotidyltransferase</keyword>
<dbReference type="FunFam" id="3.30.420.10:FF:000032">
    <property type="entry name" value="Retrovirus-related Pol polyprotein from transposon 297-like Protein"/>
    <property type="match status" value="1"/>
</dbReference>
<dbReference type="GO" id="GO:0004190">
    <property type="term" value="F:aspartic-type endopeptidase activity"/>
    <property type="evidence" value="ECO:0007669"/>
    <property type="project" value="UniProtKB-KW"/>
</dbReference>
<dbReference type="InterPro" id="IPR001584">
    <property type="entry name" value="Integrase_cat-core"/>
</dbReference>
<evidence type="ECO:0000256" key="4">
    <source>
        <dbReference type="ARBA" id="ARBA00022670"/>
    </source>
</evidence>
<keyword evidence="13" id="KW-0229">DNA integration</keyword>
<proteinExistence type="inferred from homology"/>
<keyword evidence="25" id="KW-1185">Reference proteome</keyword>
<dbReference type="PANTHER" id="PTHR37984">
    <property type="entry name" value="PROTEIN CBG26694"/>
    <property type="match status" value="1"/>
</dbReference>
<feature type="region of interest" description="Disordered" evidence="20">
    <location>
        <begin position="46"/>
        <end position="90"/>
    </location>
</feature>
<dbReference type="PROSITE" id="PS50994">
    <property type="entry name" value="INTEGRASE"/>
    <property type="match status" value="1"/>
</dbReference>
<dbReference type="Pfam" id="PF00078">
    <property type="entry name" value="RVT_1"/>
    <property type="match status" value="3"/>
</dbReference>
<dbReference type="Pfam" id="PF00665">
    <property type="entry name" value="rve"/>
    <property type="match status" value="1"/>
</dbReference>
<evidence type="ECO:0000256" key="9">
    <source>
        <dbReference type="ARBA" id="ARBA00022750"/>
    </source>
</evidence>
<keyword evidence="14" id="KW-0695">RNA-directed DNA polymerase</keyword>
<dbReference type="Pfam" id="PF24626">
    <property type="entry name" value="SH3_Tf2-1"/>
    <property type="match status" value="2"/>
</dbReference>
<dbReference type="InterPro" id="IPR041588">
    <property type="entry name" value="Integrase_H2C2"/>
</dbReference>
<gene>
    <name evidence="24" type="ORF">C0J50_17266</name>
</gene>
<evidence type="ECO:0000256" key="2">
    <source>
        <dbReference type="ARBA" id="ARBA00010879"/>
    </source>
</evidence>
<dbReference type="CDD" id="cd09274">
    <property type="entry name" value="RNase_HI_RT_Ty3"/>
    <property type="match status" value="2"/>
</dbReference>
<comment type="caution">
    <text evidence="24">The sequence shown here is derived from an EMBL/GenBank/DDBJ whole genome shotgun (WGS) entry which is preliminary data.</text>
</comment>
<dbReference type="InterPro" id="IPR032549">
    <property type="entry name" value="DUF4939"/>
</dbReference>
<evidence type="ECO:0000256" key="11">
    <source>
        <dbReference type="ARBA" id="ARBA00022801"/>
    </source>
</evidence>
<dbReference type="InterPro" id="IPR056924">
    <property type="entry name" value="SH3_Tf2-1"/>
</dbReference>
<evidence type="ECO:0000256" key="8">
    <source>
        <dbReference type="ARBA" id="ARBA00022723"/>
    </source>
</evidence>
<dbReference type="InterPro" id="IPR043502">
    <property type="entry name" value="DNA/RNA_pol_sf"/>
</dbReference>
<keyword evidence="18" id="KW-0511">Multifunctional enzyme</keyword>
<dbReference type="SMART" id="SM00298">
    <property type="entry name" value="CHROMO"/>
    <property type="match status" value="2"/>
</dbReference>
<keyword evidence="11" id="KW-0378">Hydrolase</keyword>
<dbReference type="PROSITE" id="PS50013">
    <property type="entry name" value="CHROMO_2"/>
    <property type="match status" value="2"/>
</dbReference>
<dbReference type="SUPFAM" id="SSF56672">
    <property type="entry name" value="DNA/RNA polymerases"/>
    <property type="match status" value="2"/>
</dbReference>
<evidence type="ECO:0000256" key="16">
    <source>
        <dbReference type="ARBA" id="ARBA00023125"/>
    </source>
</evidence>
<evidence type="ECO:0000313" key="24">
    <source>
        <dbReference type="EMBL" id="KAI5623479.1"/>
    </source>
</evidence>
<evidence type="ECO:0000256" key="5">
    <source>
        <dbReference type="ARBA" id="ARBA00022679"/>
    </source>
</evidence>
<dbReference type="GO" id="GO:0005634">
    <property type="term" value="C:nucleus"/>
    <property type="evidence" value="ECO:0007669"/>
    <property type="project" value="UniProtKB-SubCell"/>
</dbReference>
<protein>
    <recommendedName>
        <fullName evidence="19">Gypsy retrotransposon integrase-like protein 1</fullName>
        <ecNumber evidence="3">3.1.26.4</ecNumber>
    </recommendedName>
</protein>
<keyword evidence="12" id="KW-0460">Magnesium</keyword>
<keyword evidence="16" id="KW-0238">DNA-binding</keyword>
<dbReference type="Gene3D" id="3.10.10.10">
    <property type="entry name" value="HIV Type 1 Reverse Transcriptase, subunit A, domain 1"/>
    <property type="match status" value="2"/>
</dbReference>
<comment type="similarity">
    <text evidence="2">Belongs to the beta type-B retroviral polymerase family. HERV class-II K(HML-2) pol subfamily.</text>
</comment>
<dbReference type="InterPro" id="IPR000477">
    <property type="entry name" value="RT_dom"/>
</dbReference>
<reference evidence="24" key="1">
    <citation type="submission" date="2018-07" db="EMBL/GenBank/DDBJ databases">
        <title>Comparative genomics of catfishes provides insights into carnivory and benthic adaptation.</title>
        <authorList>
            <person name="Zhang Y."/>
            <person name="Wang D."/>
            <person name="Peng Z."/>
            <person name="Zheng S."/>
            <person name="Shao F."/>
            <person name="Tao W."/>
        </authorList>
    </citation>
    <scope>NUCLEOTIDE SEQUENCE</scope>
    <source>
        <strain evidence="24">Chongqing</strain>
    </source>
</reference>
<dbReference type="GO" id="GO:0003964">
    <property type="term" value="F:RNA-directed DNA polymerase activity"/>
    <property type="evidence" value="ECO:0007669"/>
    <property type="project" value="UniProtKB-KW"/>
</dbReference>
<dbReference type="Gene3D" id="2.40.70.10">
    <property type="entry name" value="Acid Proteases"/>
    <property type="match status" value="1"/>
</dbReference>
<evidence type="ECO:0000256" key="12">
    <source>
        <dbReference type="ARBA" id="ARBA00022842"/>
    </source>
</evidence>
<dbReference type="Gene3D" id="1.10.340.70">
    <property type="match status" value="1"/>
</dbReference>
<dbReference type="InterPro" id="IPR005162">
    <property type="entry name" value="Retrotrans_gag_dom"/>
</dbReference>
<dbReference type="PANTHER" id="PTHR37984:SF5">
    <property type="entry name" value="PROTEIN NYNRIN-LIKE"/>
    <property type="match status" value="1"/>
</dbReference>
<dbReference type="FunFam" id="3.30.70.270:FF:000020">
    <property type="entry name" value="Transposon Tf2-6 polyprotein-like Protein"/>
    <property type="match status" value="1"/>
</dbReference>
<keyword evidence="7" id="KW-0540">Nuclease</keyword>
<evidence type="ECO:0000259" key="23">
    <source>
        <dbReference type="PROSITE" id="PS50994"/>
    </source>
</evidence>
<dbReference type="InterPro" id="IPR041577">
    <property type="entry name" value="RT_RNaseH_2"/>
</dbReference>
<name>A0AAD5AV87_SILAS</name>
<dbReference type="InterPro" id="IPR012337">
    <property type="entry name" value="RNaseH-like_sf"/>
</dbReference>
<dbReference type="Pfam" id="PF03732">
    <property type="entry name" value="Retrotrans_gag"/>
    <property type="match status" value="1"/>
</dbReference>
<keyword evidence="10" id="KW-0255">Endonuclease</keyword>
<dbReference type="Gene3D" id="3.30.420.10">
    <property type="entry name" value="Ribonuclease H-like superfamily/Ribonuclease H"/>
    <property type="match status" value="1"/>
</dbReference>
<dbReference type="InterPro" id="IPR000953">
    <property type="entry name" value="Chromo/chromo_shadow_dom"/>
</dbReference>
<feature type="region of interest" description="Disordered" evidence="20">
    <location>
        <begin position="1869"/>
        <end position="1895"/>
    </location>
</feature>
<keyword evidence="15" id="KW-0239">DNA-directed DNA polymerase</keyword>
<evidence type="ECO:0000256" key="1">
    <source>
        <dbReference type="ARBA" id="ARBA00004123"/>
    </source>
</evidence>
<evidence type="ECO:0000256" key="19">
    <source>
        <dbReference type="ARBA" id="ARBA00039658"/>
    </source>
</evidence>
<dbReference type="SUPFAM" id="SSF53098">
    <property type="entry name" value="Ribonuclease H-like"/>
    <property type="match status" value="1"/>
</dbReference>
<dbReference type="EMBL" id="MU551603">
    <property type="protein sequence ID" value="KAI5623479.1"/>
    <property type="molecule type" value="Genomic_DNA"/>
</dbReference>
<evidence type="ECO:0000256" key="10">
    <source>
        <dbReference type="ARBA" id="ARBA00022759"/>
    </source>
</evidence>
<dbReference type="GO" id="GO:0015074">
    <property type="term" value="P:DNA integration"/>
    <property type="evidence" value="ECO:0007669"/>
    <property type="project" value="UniProtKB-KW"/>
</dbReference>
<evidence type="ECO:0000256" key="20">
    <source>
        <dbReference type="SAM" id="MobiDB-lite"/>
    </source>
</evidence>
<dbReference type="SUPFAM" id="SSF54160">
    <property type="entry name" value="Chromo domain-like"/>
    <property type="match status" value="2"/>
</dbReference>
<dbReference type="PROSITE" id="PS50878">
    <property type="entry name" value="RT_POL"/>
    <property type="match status" value="1"/>
</dbReference>
<sequence length="2094" mass="235971">MDPVDVPASSATLTALSRRQAAQEQQIQNLSTGVQEIMGFLRTRFGDRLTTGAPPPSSSAAPARQAPVPPTAPSAMREPQLAQPARFSGDPDSCRSFIMQCDLIFSMQPSQFGTERSKVAYVISLLSGRALKWATAEWESQSANCRSFAAFSAELRKVFARLRRAKMPPAPWSRPHRGIDLLQKVKGTWPHPAEFIDLKLAQQLLVPMEPLPEALLIRALDGSLLGRATHRTKPLLMSVGERHQEWLSFLVISSPQAPIMLGFPWLQKHNPRVDWMTGRILDWGVHCFGHCLALPPPKPLPAVTPEHSDFASVPEVYHGLARVFSKALATSLPPHRHFDCAIELHPGASPPRGRLYQLSAPERTAMNQYIRESLAAGIIRPSSSPAGAGFFFVEKKDKSLRPCIDYRGLNAITVRNRYPLPLMALAFELLHGATIFTKLDLRNAYHLVRIGEGDKWKTAFNTPADDILIFSHSMDEHVRQVRQVLERLLKNGLYVKPEKCEFHTSQTSFLGYLLSAGNIRMDPARVQAIRDWPTPTSRRHLQRFLGFANFYRRFVKGYSSVAAPLHLLTSSLRSFFWGPEAEEAFLELKRRFTEAPILIFPDPARQFVVEVDASGVGVGAVLSQVCPEDNRLHPCAFFSRRLSPSERNYPVGERELLAVKLALEEWRHWLEGAEVPFLVWTDHRNLEYLQSAKRLNPRQARWGLFFGRFRFSLSYRPGSRNVKPDALSRVHALEEEEPCPETILAKSVSVHTLSLALEERVKNAQDGGPVPEGCPTGLLFVPEGLRSGVLQWCHNSLFFCHPGQPRTLSLVKARFWWPSVVKDTRDFVAACPDCAQHKNPRGRPQGLLRPLPIPKRPWSHIAMDFVTGLPISSGNTVVMTVIDRFSKMGHFIALPKLPSAKETAKLALQHIFRLHGFPRDIVSDRGPQFSAQFWREFCRLLGISTSLSSGFHPQTNGQTERLNQDLETGLRLLCSREPSSWSDKLLWIEYAHNTLPTAATGLAPFQVVHGFLPPIFSNQEPRSAVPSAALFFRRCRRGWRVAREALLKNGIRLCQGANRRRRLAPRYRAGQRVWLSTRDLPLKATCRKLAPRFIGPFPISKVVNPVALRLRLPRALRVHPTFHVSRVRPVQACSLVPSTRPPPPARVVGGGPAYTVRRLLRSRRRGRGLQYLVDWEGYGPEERSWVPSRFILDPDLIADFHRARPGQPVGASGAALDGGENNLRICQENLVYSLCLYALDWAQSLWDTASPATQSYARFTAHFLEVFCASSGVLTTADQLLSIRQGDDNIMDYSLRFRTLAASSGWNESALLSIYRLGLNPEFKQAMAMHEDSVGLESFIQKSIGLSQRLAACHQTPLQPEYLRGAMAAPDPEPMQLGSQRLSRRERNRRLAMGRCLYCGLQGHSVTRCPTRPIHAEATTTAQVEIPEEYQAFKDVFSAQAATRLPPHQPWNCCIDLLPGAKLPKDRVYPLSTPGHHAMKEYVQQALRQGLIRHSSSPAASSFFFVGKKDGGLFPCINYRQLNSQIAPLPYPLPLMPAVLEDLREARIFTKLDLRSAYNLVRIRKGDQWKTAFITPSGHYEYRVMPYGLSISPAIFQGFMNEVLRPYLQRFIMVYIDDILIYSWNLEEHREHVRTVLKVLRSYRLFLNLSKCKFHRPLTHFLGYIISAKGIQMDERKVKAVREWPVPESIKELQRFLGFANFYRRGKARTLKWTEEAQEAFQELRQRFCSAPVLHHPDPQEPFVVEVDASSTGVGATLSQRSGTAAQLHPCAFFSHKLSTAEQNYDIGNRELLAIKLALDKWRHWLEGVEHPFTVVTDHKNLQYLREARRLNPRQARWALFFTRFRFHITYHAGALNGKADTDVWAGGTQRPGADHSSRTHPVAHRLGHRPRNAHGIPARGHTCGMSGRACLRPVLLQTRSHQGSGVVVYQGPEAEVALIQTKPPVHRPFRIADQVNDLPYRVELPPRYRIHPTFNVYLLKPCASPVSCPPGGPAAPAQLEIMDQPGVYTVREVLDSRWRRGHLEYLVDWEGYGPEEQTWVAQQDVCSTLPGARARGCPRRRVRSSGAAPGGGGGVEHQPFVYLAHITTPLIPL</sequence>
<comment type="subcellular location">
    <subcellularLocation>
        <location evidence="1">Nucleus</location>
    </subcellularLocation>
</comment>
<dbReference type="Pfam" id="PF00385">
    <property type="entry name" value="Chromo"/>
    <property type="match status" value="2"/>
</dbReference>
<dbReference type="GO" id="GO:0006310">
    <property type="term" value="P:DNA recombination"/>
    <property type="evidence" value="ECO:0007669"/>
    <property type="project" value="UniProtKB-KW"/>
</dbReference>
<dbReference type="InterPro" id="IPR016197">
    <property type="entry name" value="Chromo-like_dom_sf"/>
</dbReference>
<evidence type="ECO:0000259" key="21">
    <source>
        <dbReference type="PROSITE" id="PS50013"/>
    </source>
</evidence>
<evidence type="ECO:0000256" key="14">
    <source>
        <dbReference type="ARBA" id="ARBA00022918"/>
    </source>
</evidence>
<dbReference type="Pfam" id="PF17921">
    <property type="entry name" value="Integrase_H2C2"/>
    <property type="match status" value="1"/>
</dbReference>
<dbReference type="Pfam" id="PF16297">
    <property type="entry name" value="DUF4939"/>
    <property type="match status" value="1"/>
</dbReference>
<dbReference type="Gene3D" id="2.40.50.40">
    <property type="match status" value="2"/>
</dbReference>
<dbReference type="FunFam" id="3.30.70.270:FF:000003">
    <property type="entry name" value="Transposon Ty3-G Gag-Pol polyprotein"/>
    <property type="match status" value="1"/>
</dbReference>
<keyword evidence="4" id="KW-0645">Protease</keyword>
<dbReference type="Gene3D" id="3.30.70.270">
    <property type="match status" value="4"/>
</dbReference>
<dbReference type="CDD" id="cd00303">
    <property type="entry name" value="retropepsin_like"/>
    <property type="match status" value="1"/>
</dbReference>
<feature type="domain" description="Chromo" evidence="21">
    <location>
        <begin position="1154"/>
        <end position="1204"/>
    </location>
</feature>
<dbReference type="Pfam" id="PF17919">
    <property type="entry name" value="RT_RNaseH_2"/>
    <property type="match status" value="2"/>
</dbReference>
<dbReference type="GO" id="GO:0004523">
    <property type="term" value="F:RNA-DNA hybrid ribonuclease activity"/>
    <property type="evidence" value="ECO:0007669"/>
    <property type="project" value="UniProtKB-EC"/>
</dbReference>
<evidence type="ECO:0000256" key="17">
    <source>
        <dbReference type="ARBA" id="ARBA00023172"/>
    </source>
</evidence>
<evidence type="ECO:0000256" key="7">
    <source>
        <dbReference type="ARBA" id="ARBA00022722"/>
    </source>
</evidence>
<dbReference type="GO" id="GO:0046872">
    <property type="term" value="F:metal ion binding"/>
    <property type="evidence" value="ECO:0007669"/>
    <property type="project" value="UniProtKB-KW"/>
</dbReference>
<dbReference type="InterPro" id="IPR043128">
    <property type="entry name" value="Rev_trsase/Diguanyl_cyclase"/>
</dbReference>
<keyword evidence="8" id="KW-0479">Metal-binding</keyword>
<dbReference type="InterPro" id="IPR050951">
    <property type="entry name" value="Retrovirus_Pol_polyprotein"/>
</dbReference>
<feature type="domain" description="Reverse transcriptase" evidence="22">
    <location>
        <begin position="1487"/>
        <end position="1666"/>
    </location>
</feature>
<keyword evidence="5" id="KW-0808">Transferase</keyword>
<dbReference type="CDD" id="cd01647">
    <property type="entry name" value="RT_LTR"/>
    <property type="match status" value="2"/>
</dbReference>